<reference evidence="2 3" key="1">
    <citation type="submission" date="2021-08" db="EMBL/GenBank/DDBJ databases">
        <title>complete genome sequencing of Deefgea sp. D25.</title>
        <authorList>
            <person name="Bae J.-W."/>
            <person name="Gim D.-H."/>
        </authorList>
    </citation>
    <scope>NUCLEOTIDE SEQUENCE [LARGE SCALE GENOMIC DNA]</scope>
    <source>
        <strain evidence="2 3">D25</strain>
    </source>
</reference>
<dbReference type="EMBL" id="CP081150">
    <property type="protein sequence ID" value="QZA78232.1"/>
    <property type="molecule type" value="Genomic_DNA"/>
</dbReference>
<feature type="transmembrane region" description="Helical" evidence="1">
    <location>
        <begin position="361"/>
        <end position="377"/>
    </location>
</feature>
<keyword evidence="1" id="KW-1133">Transmembrane helix</keyword>
<feature type="transmembrane region" description="Helical" evidence="1">
    <location>
        <begin position="205"/>
        <end position="224"/>
    </location>
</feature>
<accession>A0ABX8Z6L8</accession>
<evidence type="ECO:0000313" key="2">
    <source>
        <dbReference type="EMBL" id="QZA78232.1"/>
    </source>
</evidence>
<keyword evidence="3" id="KW-1185">Reference proteome</keyword>
<feature type="transmembrane region" description="Helical" evidence="1">
    <location>
        <begin position="127"/>
        <end position="149"/>
    </location>
</feature>
<feature type="transmembrane region" description="Helical" evidence="1">
    <location>
        <begin position="236"/>
        <end position="260"/>
    </location>
</feature>
<feature type="transmembrane region" description="Helical" evidence="1">
    <location>
        <begin position="74"/>
        <end position="93"/>
    </location>
</feature>
<evidence type="ECO:0008006" key="4">
    <source>
        <dbReference type="Google" id="ProtNLM"/>
    </source>
</evidence>
<evidence type="ECO:0000256" key="1">
    <source>
        <dbReference type="SAM" id="Phobius"/>
    </source>
</evidence>
<name>A0ABX8Z6L8_9NEIS</name>
<organism evidence="2 3">
    <name type="scientific">Deefgea tanakiae</name>
    <dbReference type="NCBI Taxonomy" id="2865840"/>
    <lineage>
        <taxon>Bacteria</taxon>
        <taxon>Pseudomonadati</taxon>
        <taxon>Pseudomonadota</taxon>
        <taxon>Betaproteobacteria</taxon>
        <taxon>Neisseriales</taxon>
        <taxon>Chitinibacteraceae</taxon>
        <taxon>Deefgea</taxon>
    </lineage>
</organism>
<sequence length="413" mass="46382">MKIPKLAENELVLTVDQRANKFALWIVGFATVYQFILCLAMSFRAPMGSSVLMLAELIVYLLCFYVFYERRWSVNQLAVFWFAITNLFLLFLFRSSLDLKSIRDVLIPILFFILGLRFAQYEKTDRFVFGLTIVLIVIAIFEMSFPTLYGKFLPTLQFQASTGAVNPAGAMHKGQMLTLNSFRPEGIGRTWFPGLLSNQRAASMFIEPVSFGNFAVILSAWGLARPLGKRMWQYLGLVLVILILTDSRFATLLVALLMVIRFTPLGLIKPIVIAKPAFIIILLLLIANLGEYAGDNLIGRLFIAGNGLKNTPLLELLGATRYASGYGDLGYSYVISRFGLIFITIAWLTLFFAFKGNTRAEYFRIMLGTYFACILAVSGTSLFALKTAALAWFMLGVVFAFKKEIKFNRSNPA</sequence>
<protein>
    <recommendedName>
        <fullName evidence="4">Polysaccharide biosynthesis protein</fullName>
    </recommendedName>
</protein>
<evidence type="ECO:0000313" key="3">
    <source>
        <dbReference type="Proteomes" id="UP000825679"/>
    </source>
</evidence>
<feature type="transmembrane region" description="Helical" evidence="1">
    <location>
        <begin position="22"/>
        <end position="43"/>
    </location>
</feature>
<feature type="transmembrane region" description="Helical" evidence="1">
    <location>
        <begin position="334"/>
        <end position="354"/>
    </location>
</feature>
<keyword evidence="1" id="KW-0472">Membrane</keyword>
<feature type="transmembrane region" description="Helical" evidence="1">
    <location>
        <begin position="50"/>
        <end position="68"/>
    </location>
</feature>
<keyword evidence="1" id="KW-0812">Transmembrane</keyword>
<dbReference type="Proteomes" id="UP000825679">
    <property type="component" value="Chromosome"/>
</dbReference>
<proteinExistence type="predicted"/>
<gene>
    <name evidence="2" type="ORF">K4H28_02070</name>
</gene>
<feature type="transmembrane region" description="Helical" evidence="1">
    <location>
        <begin position="105"/>
        <end position="121"/>
    </location>
</feature>
<dbReference type="RefSeq" id="WP_221006641.1">
    <property type="nucleotide sequence ID" value="NZ_CP081150.1"/>
</dbReference>
<feature type="transmembrane region" description="Helical" evidence="1">
    <location>
        <begin position="272"/>
        <end position="290"/>
    </location>
</feature>